<organism evidence="9 10">
    <name type="scientific">Marasmius crinis-equi</name>
    <dbReference type="NCBI Taxonomy" id="585013"/>
    <lineage>
        <taxon>Eukaryota</taxon>
        <taxon>Fungi</taxon>
        <taxon>Dikarya</taxon>
        <taxon>Basidiomycota</taxon>
        <taxon>Agaricomycotina</taxon>
        <taxon>Agaricomycetes</taxon>
        <taxon>Agaricomycetidae</taxon>
        <taxon>Agaricales</taxon>
        <taxon>Marasmiineae</taxon>
        <taxon>Marasmiaceae</taxon>
        <taxon>Marasmius</taxon>
    </lineage>
</organism>
<evidence type="ECO:0000256" key="5">
    <source>
        <dbReference type="ARBA" id="ARBA00023242"/>
    </source>
</evidence>
<evidence type="ECO:0000256" key="3">
    <source>
        <dbReference type="ARBA" id="ARBA00022771"/>
    </source>
</evidence>
<dbReference type="Proteomes" id="UP001465976">
    <property type="component" value="Unassembled WGS sequence"/>
</dbReference>
<dbReference type="SUPFAM" id="SSF57667">
    <property type="entry name" value="beta-beta-alpha zinc fingers"/>
    <property type="match status" value="2"/>
</dbReference>
<feature type="domain" description="C2H2-type" evidence="8">
    <location>
        <begin position="65"/>
        <end position="95"/>
    </location>
</feature>
<dbReference type="EMBL" id="JBAHYK010000040">
    <property type="protein sequence ID" value="KAL0580076.1"/>
    <property type="molecule type" value="Genomic_DNA"/>
</dbReference>
<keyword evidence="3 6" id="KW-0863">Zinc-finger</keyword>
<keyword evidence="1" id="KW-0479">Metal-binding</keyword>
<evidence type="ECO:0000256" key="1">
    <source>
        <dbReference type="ARBA" id="ARBA00022723"/>
    </source>
</evidence>
<reference evidence="9 10" key="1">
    <citation type="submission" date="2024-02" db="EMBL/GenBank/DDBJ databases">
        <title>A draft genome for the cacao thread blight pathogen Marasmius crinis-equi.</title>
        <authorList>
            <person name="Cohen S.P."/>
            <person name="Baruah I.K."/>
            <person name="Amoako-Attah I."/>
            <person name="Bukari Y."/>
            <person name="Meinhardt L.W."/>
            <person name="Bailey B.A."/>
        </authorList>
    </citation>
    <scope>NUCLEOTIDE SEQUENCE [LARGE SCALE GENOMIC DNA]</scope>
    <source>
        <strain evidence="9 10">GH-76</strain>
    </source>
</reference>
<keyword evidence="10" id="KW-1185">Reference proteome</keyword>
<accession>A0ABR3FX14</accession>
<dbReference type="Gene3D" id="3.30.160.60">
    <property type="entry name" value="Classic Zinc Finger"/>
    <property type="match status" value="3"/>
</dbReference>
<dbReference type="Pfam" id="PF00096">
    <property type="entry name" value="zf-C2H2"/>
    <property type="match status" value="2"/>
</dbReference>
<feature type="domain" description="C2H2-type" evidence="8">
    <location>
        <begin position="37"/>
        <end position="64"/>
    </location>
</feature>
<evidence type="ECO:0000313" key="10">
    <source>
        <dbReference type="Proteomes" id="UP001465976"/>
    </source>
</evidence>
<name>A0ABR3FX14_9AGAR</name>
<feature type="domain" description="C2H2-type" evidence="8">
    <location>
        <begin position="8"/>
        <end position="36"/>
    </location>
</feature>
<dbReference type="InterPro" id="IPR036236">
    <property type="entry name" value="Znf_C2H2_sf"/>
</dbReference>
<keyword evidence="5" id="KW-0539">Nucleus</keyword>
<keyword evidence="2" id="KW-0677">Repeat</keyword>
<evidence type="ECO:0000256" key="7">
    <source>
        <dbReference type="SAM" id="MobiDB-lite"/>
    </source>
</evidence>
<proteinExistence type="predicted"/>
<evidence type="ECO:0000313" key="9">
    <source>
        <dbReference type="EMBL" id="KAL0580076.1"/>
    </source>
</evidence>
<feature type="region of interest" description="Disordered" evidence="7">
    <location>
        <begin position="216"/>
        <end position="236"/>
    </location>
</feature>
<keyword evidence="4" id="KW-0862">Zinc</keyword>
<evidence type="ECO:0000256" key="4">
    <source>
        <dbReference type="ARBA" id="ARBA00022833"/>
    </source>
</evidence>
<feature type="compositionally biased region" description="Low complexity" evidence="7">
    <location>
        <begin position="221"/>
        <end position="236"/>
    </location>
</feature>
<dbReference type="InterPro" id="IPR013087">
    <property type="entry name" value="Znf_C2H2_type"/>
</dbReference>
<dbReference type="PANTHER" id="PTHR23235">
    <property type="entry name" value="KRUEPPEL-LIKE TRANSCRIPTION FACTOR"/>
    <property type="match status" value="1"/>
</dbReference>
<comment type="caution">
    <text evidence="9">The sequence shown here is derived from an EMBL/GenBank/DDBJ whole genome shotgun (WGS) entry which is preliminary data.</text>
</comment>
<evidence type="ECO:0000256" key="6">
    <source>
        <dbReference type="PROSITE-ProRule" id="PRU00042"/>
    </source>
</evidence>
<dbReference type="PROSITE" id="PS50157">
    <property type="entry name" value="ZINC_FINGER_C2H2_2"/>
    <property type="match status" value="3"/>
</dbReference>
<dbReference type="SMART" id="SM00355">
    <property type="entry name" value="ZnF_C2H2"/>
    <property type="match status" value="4"/>
</dbReference>
<dbReference type="PANTHER" id="PTHR23235:SF142">
    <property type="entry name" value="ZINC FINGER PROTEIN 384"/>
    <property type="match status" value="1"/>
</dbReference>
<sequence length="311" mass="33865">MASPEQQHLCPTCGRAFSRKGDLTRHRRGIHGGERPHVCRVCFKAFSQASGLKTHKNVHTGSKPFVCGVGGCSKAFGDPSSCTRHRKETHRNADTYNCPVSNCNSRIKRRSAFAAHLRKHGWDTDTVDLDRYTTHKRVSRSKAPADSGKPVVAKTEPVFFTPTPLPAHHGATSSVSYSQSIPYANHPHPSYHTGAFNNLVFADPLPNNIYPSASSRVNTPGLASSSSSSPSGSAPSLCPTPEQFCLTLPSINDTDRTGKMLMPSCDTNTWSLESADNMYRDSFPYLIHDRMTNGYGSNVAGTTFVPTITLL</sequence>
<evidence type="ECO:0000259" key="8">
    <source>
        <dbReference type="PROSITE" id="PS50157"/>
    </source>
</evidence>
<protein>
    <recommendedName>
        <fullName evidence="8">C2H2-type domain-containing protein</fullName>
    </recommendedName>
</protein>
<evidence type="ECO:0000256" key="2">
    <source>
        <dbReference type="ARBA" id="ARBA00022737"/>
    </source>
</evidence>
<dbReference type="PROSITE" id="PS00028">
    <property type="entry name" value="ZINC_FINGER_C2H2_1"/>
    <property type="match status" value="4"/>
</dbReference>
<gene>
    <name evidence="9" type="ORF">V5O48_001935</name>
</gene>